<gene>
    <name evidence="3" type="ORF">SAMN05421670_0116</name>
</gene>
<dbReference type="PANTHER" id="PTHR42850:SF2">
    <property type="entry name" value="BLL5683 PROTEIN"/>
    <property type="match status" value="1"/>
</dbReference>
<dbReference type="Gene3D" id="3.60.21.10">
    <property type="match status" value="1"/>
</dbReference>
<feature type="domain" description="Calcineurin-like phosphoesterase" evidence="2">
    <location>
        <begin position="3"/>
        <end position="191"/>
    </location>
</feature>
<name>A0A1I6B2M5_9BACI</name>
<dbReference type="SUPFAM" id="SSF56300">
    <property type="entry name" value="Metallo-dependent phosphatases"/>
    <property type="match status" value="1"/>
</dbReference>
<evidence type="ECO:0000259" key="2">
    <source>
        <dbReference type="Pfam" id="PF12850"/>
    </source>
</evidence>
<dbReference type="Proteomes" id="UP000198734">
    <property type="component" value="Unassembled WGS sequence"/>
</dbReference>
<comment type="similarity">
    <text evidence="1">Belongs to the metallophosphoesterase superfamily. YfcE family.</text>
</comment>
<dbReference type="PANTHER" id="PTHR42850">
    <property type="entry name" value="METALLOPHOSPHOESTERASE"/>
    <property type="match status" value="1"/>
</dbReference>
<accession>A0A1I6B2M5</accession>
<dbReference type="OrthoDB" id="9813918at2"/>
<dbReference type="InterPro" id="IPR024654">
    <property type="entry name" value="Calcineurin-like_PHP_lpxH"/>
</dbReference>
<evidence type="ECO:0000256" key="1">
    <source>
        <dbReference type="ARBA" id="ARBA00008950"/>
    </source>
</evidence>
<dbReference type="EMBL" id="FOXU01000010">
    <property type="protein sequence ID" value="SFQ75153.1"/>
    <property type="molecule type" value="Genomic_DNA"/>
</dbReference>
<evidence type="ECO:0000313" key="3">
    <source>
        <dbReference type="EMBL" id="SFQ75153.1"/>
    </source>
</evidence>
<reference evidence="4" key="1">
    <citation type="submission" date="2016-10" db="EMBL/GenBank/DDBJ databases">
        <authorList>
            <person name="Varghese N."/>
            <person name="Submissions S."/>
        </authorList>
    </citation>
    <scope>NUCLEOTIDE SEQUENCE [LARGE SCALE GENOMIC DNA]</scope>
    <source>
        <strain evidence="4">DSM 11706</strain>
    </source>
</reference>
<evidence type="ECO:0000313" key="4">
    <source>
        <dbReference type="Proteomes" id="UP000198734"/>
    </source>
</evidence>
<dbReference type="CDD" id="cd00838">
    <property type="entry name" value="MPP_superfamily"/>
    <property type="match status" value="1"/>
</dbReference>
<dbReference type="GO" id="GO:0016791">
    <property type="term" value="F:phosphatase activity"/>
    <property type="evidence" value="ECO:0007669"/>
    <property type="project" value="TreeGrafter"/>
</dbReference>
<dbReference type="AlphaFoldDB" id="A0A1I6B2M5"/>
<protein>
    <submittedName>
        <fullName evidence="3">Protein phosphatase</fullName>
    </submittedName>
</protein>
<dbReference type="RefSeq" id="WP_093538467.1">
    <property type="nucleotide sequence ID" value="NZ_FOXU01000010.1"/>
</dbReference>
<dbReference type="PIRSF" id="PIRSF000883">
    <property type="entry name" value="Pesterase_MJ0912"/>
    <property type="match status" value="1"/>
</dbReference>
<dbReference type="InterPro" id="IPR029052">
    <property type="entry name" value="Metallo-depent_PP-like"/>
</dbReference>
<dbReference type="STRING" id="126156.SAMN05421670_0116"/>
<dbReference type="InterPro" id="IPR050126">
    <property type="entry name" value="Ap4A_hydrolase"/>
</dbReference>
<keyword evidence="4" id="KW-1185">Reference proteome</keyword>
<proteinExistence type="inferred from homology"/>
<sequence length="246" mass="27941">MSKIAIISDIHGNLTALESVLKDIENRGVNQIFCLGDLVGKGPRGSECIELVRKHCDEVIYGNWDVFIREETDNEIIKWSQSQLTEEDFNYLASLPFHLEFELNGKMIRCFHASPRSVFERIAPEYHSLAECLSLFENSEETNSHHSKRTPDIVFYGDIHLTLLRSYEIGILCNVGSVGLDLVDATYVIVDGSHGTNSINFVRVPYDREAELMAARELGMVGYEQYYKEIMYDEFIKTKNNEGSGG</sequence>
<dbReference type="Pfam" id="PF12850">
    <property type="entry name" value="Metallophos_2"/>
    <property type="match status" value="1"/>
</dbReference>
<dbReference type="GO" id="GO:0005737">
    <property type="term" value="C:cytoplasm"/>
    <property type="evidence" value="ECO:0007669"/>
    <property type="project" value="TreeGrafter"/>
</dbReference>
<dbReference type="InterPro" id="IPR011152">
    <property type="entry name" value="Pesterase_MJ0912"/>
</dbReference>
<organism evidence="3 4">
    <name type="scientific">Psychrobacillus psychrotolerans</name>
    <dbReference type="NCBI Taxonomy" id="126156"/>
    <lineage>
        <taxon>Bacteria</taxon>
        <taxon>Bacillati</taxon>
        <taxon>Bacillota</taxon>
        <taxon>Bacilli</taxon>
        <taxon>Bacillales</taxon>
        <taxon>Bacillaceae</taxon>
        <taxon>Psychrobacillus</taxon>
    </lineage>
</organism>